<gene>
    <name evidence="1" type="ORF">SAMN05192540_1846</name>
</gene>
<accession>A0A1H4N423</accession>
<dbReference type="AlphaFoldDB" id="A0A1H4N423"/>
<dbReference type="EMBL" id="FNTB01000001">
    <property type="protein sequence ID" value="SEB90200.1"/>
    <property type="molecule type" value="Genomic_DNA"/>
</dbReference>
<dbReference type="Proteomes" id="UP000183038">
    <property type="component" value="Unassembled WGS sequence"/>
</dbReference>
<name>A0A1H4N423_9FLAO</name>
<sequence>MSELSLSISYVRKCYEEVFLKISLLYYGITANTLLKKNETGCYLYKVKV</sequence>
<evidence type="ECO:0000313" key="1">
    <source>
        <dbReference type="EMBL" id="SEB90200.1"/>
    </source>
</evidence>
<organism evidence="1 2">
    <name type="scientific">Maribacter dokdonensis</name>
    <dbReference type="NCBI Taxonomy" id="320912"/>
    <lineage>
        <taxon>Bacteria</taxon>
        <taxon>Pseudomonadati</taxon>
        <taxon>Bacteroidota</taxon>
        <taxon>Flavobacteriia</taxon>
        <taxon>Flavobacteriales</taxon>
        <taxon>Flavobacteriaceae</taxon>
        <taxon>Maribacter</taxon>
    </lineage>
</organism>
<protein>
    <submittedName>
        <fullName evidence="1">Uncharacterized protein</fullName>
    </submittedName>
</protein>
<evidence type="ECO:0000313" key="2">
    <source>
        <dbReference type="Proteomes" id="UP000183038"/>
    </source>
</evidence>
<reference evidence="1 2" key="1">
    <citation type="submission" date="2016-10" db="EMBL/GenBank/DDBJ databases">
        <authorList>
            <person name="de Groot N.N."/>
        </authorList>
    </citation>
    <scope>NUCLEOTIDE SEQUENCE [LARGE SCALE GENOMIC DNA]</scope>
    <source>
        <strain evidence="1 2">MAR_2009_71</strain>
    </source>
</reference>
<proteinExistence type="predicted"/>